<protein>
    <submittedName>
        <fullName evidence="1">Uncharacterized protein YidB (DUF937 family)</fullName>
    </submittedName>
</protein>
<keyword evidence="2" id="KW-1185">Reference proteome</keyword>
<dbReference type="AlphaFoldDB" id="A0A840RVY0"/>
<dbReference type="RefSeq" id="WP_168054381.1">
    <property type="nucleotide sequence ID" value="NZ_JAAOZT010000004.1"/>
</dbReference>
<dbReference type="Gene3D" id="1.10.10.690">
    <property type="entry name" value="YidB-like"/>
    <property type="match status" value="1"/>
</dbReference>
<evidence type="ECO:0000313" key="1">
    <source>
        <dbReference type="EMBL" id="MBB5202035.1"/>
    </source>
</evidence>
<proteinExistence type="predicted"/>
<dbReference type="Pfam" id="PF20159">
    <property type="entry name" value="YidB"/>
    <property type="match status" value="1"/>
</dbReference>
<accession>A0A840RVY0</accession>
<dbReference type="EMBL" id="JACHHQ010000010">
    <property type="protein sequence ID" value="MBB5202035.1"/>
    <property type="molecule type" value="Genomic_DNA"/>
</dbReference>
<organism evidence="1 2">
    <name type="scientific">Glaciimonas immobilis</name>
    <dbReference type="NCBI Taxonomy" id="728004"/>
    <lineage>
        <taxon>Bacteria</taxon>
        <taxon>Pseudomonadati</taxon>
        <taxon>Pseudomonadota</taxon>
        <taxon>Betaproteobacteria</taxon>
        <taxon>Burkholderiales</taxon>
        <taxon>Oxalobacteraceae</taxon>
        <taxon>Glaciimonas</taxon>
    </lineage>
</organism>
<name>A0A840RVY0_9BURK</name>
<dbReference type="InterPro" id="IPR027405">
    <property type="entry name" value="YidB-like"/>
</dbReference>
<evidence type="ECO:0000313" key="2">
    <source>
        <dbReference type="Proteomes" id="UP000571084"/>
    </source>
</evidence>
<dbReference type="Proteomes" id="UP000571084">
    <property type="component" value="Unassembled WGS sequence"/>
</dbReference>
<dbReference type="InterPro" id="IPR045372">
    <property type="entry name" value="YidB"/>
</dbReference>
<dbReference type="SUPFAM" id="SSF140804">
    <property type="entry name" value="YidB-like"/>
    <property type="match status" value="1"/>
</dbReference>
<gene>
    <name evidence="1" type="ORF">HNR39_003898</name>
</gene>
<reference evidence="1 2" key="1">
    <citation type="submission" date="2020-08" db="EMBL/GenBank/DDBJ databases">
        <title>Genomic Encyclopedia of Type Strains, Phase IV (KMG-IV): sequencing the most valuable type-strain genomes for metagenomic binning, comparative biology and taxonomic classification.</title>
        <authorList>
            <person name="Goeker M."/>
        </authorList>
    </citation>
    <scope>NUCLEOTIDE SEQUENCE [LARGE SCALE GENOMIC DNA]</scope>
    <source>
        <strain evidence="1 2">DSM 23240</strain>
    </source>
</reference>
<sequence length="155" mass="15151">MGLFDSVLGAISGNQGQSAQASDPKAMLIQAALRMLTSQSATGATGATGIEGGLSGLLGKLQAAGLGDAVSSWIGNGQNQAISPAQVQQALGGGHLEQLAQATGLSESETASHLSEILPGLIDKLTPNGQIPDAGGGLAGIESMLGGFLGGNKTT</sequence>
<comment type="caution">
    <text evidence="1">The sequence shown here is derived from an EMBL/GenBank/DDBJ whole genome shotgun (WGS) entry which is preliminary data.</text>
</comment>